<keyword evidence="8" id="KW-0812">Transmembrane</keyword>
<reference evidence="11" key="2">
    <citation type="journal article" date="2017" name="Nat. Plants">
        <title>The Aegilops tauschii genome reveals multiple impacts of transposons.</title>
        <authorList>
            <person name="Zhao G."/>
            <person name="Zou C."/>
            <person name="Li K."/>
            <person name="Wang K."/>
            <person name="Li T."/>
            <person name="Gao L."/>
            <person name="Zhang X."/>
            <person name="Wang H."/>
            <person name="Yang Z."/>
            <person name="Liu X."/>
            <person name="Jiang W."/>
            <person name="Mao L."/>
            <person name="Kong X."/>
            <person name="Jiao Y."/>
            <person name="Jia J."/>
        </authorList>
    </citation>
    <scope>NUCLEOTIDE SEQUENCE [LARGE SCALE GENOMIC DNA]</scope>
    <source>
        <strain evidence="11">cv. AL8/78</strain>
    </source>
</reference>
<dbReference type="InterPro" id="IPR053238">
    <property type="entry name" value="RING-H2_zinc_finger"/>
</dbReference>
<dbReference type="SMART" id="SM00184">
    <property type="entry name" value="RING"/>
    <property type="match status" value="1"/>
</dbReference>
<dbReference type="CDD" id="cd16461">
    <property type="entry name" value="RING-H2_EL5-like"/>
    <property type="match status" value="1"/>
</dbReference>
<dbReference type="Pfam" id="PF13639">
    <property type="entry name" value="zf-RING_2"/>
    <property type="match status" value="1"/>
</dbReference>
<evidence type="ECO:0000256" key="3">
    <source>
        <dbReference type="ARBA" id="ARBA00022723"/>
    </source>
</evidence>
<dbReference type="EnsemblPlants" id="AET7Gv20043000.1">
    <property type="protein sequence ID" value="AET7Gv20043000.1"/>
    <property type="gene ID" value="AET7Gv20043000"/>
</dbReference>
<dbReference type="InterPro" id="IPR001841">
    <property type="entry name" value="Znf_RING"/>
</dbReference>
<reference evidence="10" key="5">
    <citation type="journal article" date="2021" name="G3 (Bethesda)">
        <title>Aegilops tauschii genome assembly Aet v5.0 features greater sequence contiguity and improved annotation.</title>
        <authorList>
            <person name="Wang L."/>
            <person name="Zhu T."/>
            <person name="Rodriguez J.C."/>
            <person name="Deal K.R."/>
            <person name="Dubcovsky J."/>
            <person name="McGuire P.E."/>
            <person name="Lux T."/>
            <person name="Spannagl M."/>
            <person name="Mayer K.F.X."/>
            <person name="Baldrich P."/>
            <person name="Meyers B.C."/>
            <person name="Huo N."/>
            <person name="Gu Y.Q."/>
            <person name="Zhou H."/>
            <person name="Devos K.M."/>
            <person name="Bennetzen J.L."/>
            <person name="Unver T."/>
            <person name="Budak H."/>
            <person name="Gulick P.J."/>
            <person name="Galiba G."/>
            <person name="Kalapos B."/>
            <person name="Nelson D.R."/>
            <person name="Li P."/>
            <person name="You F.M."/>
            <person name="Luo M.C."/>
            <person name="Dvorak J."/>
        </authorList>
    </citation>
    <scope>NUCLEOTIDE SEQUENCE [LARGE SCALE GENOMIC DNA]</scope>
    <source>
        <strain evidence="10">cv. AL8/78</strain>
    </source>
</reference>
<reference evidence="11" key="1">
    <citation type="journal article" date="2014" name="Science">
        <title>Ancient hybridizations among the ancestral genomes of bread wheat.</title>
        <authorList>
            <consortium name="International Wheat Genome Sequencing Consortium,"/>
            <person name="Marcussen T."/>
            <person name="Sandve S.R."/>
            <person name="Heier L."/>
            <person name="Spannagl M."/>
            <person name="Pfeifer M."/>
            <person name="Jakobsen K.S."/>
            <person name="Wulff B.B."/>
            <person name="Steuernagel B."/>
            <person name="Mayer K.F."/>
            <person name="Olsen O.A."/>
        </authorList>
    </citation>
    <scope>NUCLEOTIDE SEQUENCE [LARGE SCALE GENOMIC DNA]</scope>
    <source>
        <strain evidence="11">cv. AL8/78</strain>
    </source>
</reference>
<keyword evidence="8" id="KW-1133">Transmembrane helix</keyword>
<evidence type="ECO:0000256" key="2">
    <source>
        <dbReference type="ARBA" id="ARBA00012483"/>
    </source>
</evidence>
<reference evidence="10" key="4">
    <citation type="submission" date="2019-03" db="UniProtKB">
        <authorList>
            <consortium name="EnsemblPlants"/>
        </authorList>
    </citation>
    <scope>IDENTIFICATION</scope>
</reference>
<keyword evidence="4 7" id="KW-0863">Zinc-finger</keyword>
<evidence type="ECO:0000256" key="8">
    <source>
        <dbReference type="SAM" id="Phobius"/>
    </source>
</evidence>
<evidence type="ECO:0000259" key="9">
    <source>
        <dbReference type="PROSITE" id="PS50089"/>
    </source>
</evidence>
<feature type="transmembrane region" description="Helical" evidence="8">
    <location>
        <begin position="40"/>
        <end position="60"/>
    </location>
</feature>
<feature type="domain" description="RING-type" evidence="9">
    <location>
        <begin position="105"/>
        <end position="147"/>
    </location>
</feature>
<dbReference type="GO" id="GO:0008270">
    <property type="term" value="F:zinc ion binding"/>
    <property type="evidence" value="ECO:0007669"/>
    <property type="project" value="UniProtKB-KW"/>
</dbReference>
<evidence type="ECO:0000313" key="11">
    <source>
        <dbReference type="Proteomes" id="UP000015105"/>
    </source>
</evidence>
<keyword evidence="5" id="KW-0862">Zinc</keyword>
<dbReference type="GO" id="GO:0061630">
    <property type="term" value="F:ubiquitin protein ligase activity"/>
    <property type="evidence" value="ECO:0007669"/>
    <property type="project" value="UniProtKB-EC"/>
</dbReference>
<evidence type="ECO:0000256" key="6">
    <source>
        <dbReference type="ARBA" id="ARBA00024209"/>
    </source>
</evidence>
<evidence type="ECO:0000256" key="1">
    <source>
        <dbReference type="ARBA" id="ARBA00000900"/>
    </source>
</evidence>
<dbReference type="PROSITE" id="PS50089">
    <property type="entry name" value="ZF_RING_2"/>
    <property type="match status" value="1"/>
</dbReference>
<keyword evidence="3" id="KW-0479">Metal-binding</keyword>
<sequence length="179" mass="18705">QTNTDPQLPTPFSMGAPDTSWVFADLAVADSSRYSTRSRLMLTGLSFAIGILTILLYLAVSYACRRRRSQRGAGAGAGAEDQEAGMSDAAIVYEQADALAAPMDCAVCLGQVVAGEKLRRLPKCAHLFHADCVHAWLQAHSTCPMCRAATTGTTPAATAGLPPGVVAVAGTPPALERMN</sequence>
<protein>
    <recommendedName>
        <fullName evidence="2">RING-type E3 ubiquitin transferase</fullName>
        <ecNumber evidence="2">2.3.2.27</ecNumber>
    </recommendedName>
</protein>
<dbReference type="Proteomes" id="UP000015105">
    <property type="component" value="Chromosome 7D"/>
</dbReference>
<dbReference type="STRING" id="200361.A0A453QCL4"/>
<name>A0A453QCL4_AEGTS</name>
<reference evidence="10" key="3">
    <citation type="journal article" date="2017" name="Nature">
        <title>Genome sequence of the progenitor of the wheat D genome Aegilops tauschii.</title>
        <authorList>
            <person name="Luo M.C."/>
            <person name="Gu Y.Q."/>
            <person name="Puiu D."/>
            <person name="Wang H."/>
            <person name="Twardziok S.O."/>
            <person name="Deal K.R."/>
            <person name="Huo N."/>
            <person name="Zhu T."/>
            <person name="Wang L."/>
            <person name="Wang Y."/>
            <person name="McGuire P.E."/>
            <person name="Liu S."/>
            <person name="Long H."/>
            <person name="Ramasamy R.K."/>
            <person name="Rodriguez J.C."/>
            <person name="Van S.L."/>
            <person name="Yuan L."/>
            <person name="Wang Z."/>
            <person name="Xia Z."/>
            <person name="Xiao L."/>
            <person name="Anderson O.D."/>
            <person name="Ouyang S."/>
            <person name="Liang Y."/>
            <person name="Zimin A.V."/>
            <person name="Pertea G."/>
            <person name="Qi P."/>
            <person name="Bennetzen J.L."/>
            <person name="Dai X."/>
            <person name="Dawson M.W."/>
            <person name="Muller H.G."/>
            <person name="Kugler K."/>
            <person name="Rivarola-Duarte L."/>
            <person name="Spannagl M."/>
            <person name="Mayer K.F.X."/>
            <person name="Lu F.H."/>
            <person name="Bevan M.W."/>
            <person name="Leroy P."/>
            <person name="Li P."/>
            <person name="You F.M."/>
            <person name="Sun Q."/>
            <person name="Liu Z."/>
            <person name="Lyons E."/>
            <person name="Wicker T."/>
            <person name="Salzberg S.L."/>
            <person name="Devos K.M."/>
            <person name="Dvorak J."/>
        </authorList>
    </citation>
    <scope>NUCLEOTIDE SEQUENCE [LARGE SCALE GENOMIC DNA]</scope>
    <source>
        <strain evidence="10">cv. AL8/78</strain>
    </source>
</reference>
<dbReference type="Gramene" id="AET7Gv20043000.1">
    <property type="protein sequence ID" value="AET7Gv20043000.1"/>
    <property type="gene ID" value="AET7Gv20043000"/>
</dbReference>
<comment type="similarity">
    <text evidence="6">Belongs to the RING-type zinc finger family. ATL subfamily.</text>
</comment>
<organism evidence="10 11">
    <name type="scientific">Aegilops tauschii subsp. strangulata</name>
    <name type="common">Goatgrass</name>
    <dbReference type="NCBI Taxonomy" id="200361"/>
    <lineage>
        <taxon>Eukaryota</taxon>
        <taxon>Viridiplantae</taxon>
        <taxon>Streptophyta</taxon>
        <taxon>Embryophyta</taxon>
        <taxon>Tracheophyta</taxon>
        <taxon>Spermatophyta</taxon>
        <taxon>Magnoliopsida</taxon>
        <taxon>Liliopsida</taxon>
        <taxon>Poales</taxon>
        <taxon>Poaceae</taxon>
        <taxon>BOP clade</taxon>
        <taxon>Pooideae</taxon>
        <taxon>Triticodae</taxon>
        <taxon>Triticeae</taxon>
        <taxon>Triticinae</taxon>
        <taxon>Aegilops</taxon>
    </lineage>
</organism>
<keyword evidence="11" id="KW-1185">Reference proteome</keyword>
<evidence type="ECO:0000256" key="7">
    <source>
        <dbReference type="PROSITE-ProRule" id="PRU00175"/>
    </source>
</evidence>
<dbReference type="EC" id="2.3.2.27" evidence="2"/>
<evidence type="ECO:0000256" key="5">
    <source>
        <dbReference type="ARBA" id="ARBA00022833"/>
    </source>
</evidence>
<keyword evidence="8" id="KW-0472">Membrane</keyword>
<comment type="catalytic activity">
    <reaction evidence="1">
        <text>S-ubiquitinyl-[E2 ubiquitin-conjugating enzyme]-L-cysteine + [acceptor protein]-L-lysine = [E2 ubiquitin-conjugating enzyme]-L-cysteine + N(6)-ubiquitinyl-[acceptor protein]-L-lysine.</text>
        <dbReference type="EC" id="2.3.2.27"/>
    </reaction>
</comment>
<dbReference type="SUPFAM" id="SSF57850">
    <property type="entry name" value="RING/U-box"/>
    <property type="match status" value="1"/>
</dbReference>
<dbReference type="PANTHER" id="PTHR14155">
    <property type="entry name" value="RING FINGER DOMAIN-CONTAINING"/>
    <property type="match status" value="1"/>
</dbReference>
<dbReference type="AlphaFoldDB" id="A0A453QCL4"/>
<dbReference type="PANTHER" id="PTHR14155:SF549">
    <property type="entry name" value="OS01G0212700 PROTEIN"/>
    <property type="match status" value="1"/>
</dbReference>
<dbReference type="Gene3D" id="3.30.40.10">
    <property type="entry name" value="Zinc/RING finger domain, C3HC4 (zinc finger)"/>
    <property type="match status" value="1"/>
</dbReference>
<accession>A0A453QCL4</accession>
<dbReference type="InterPro" id="IPR013083">
    <property type="entry name" value="Znf_RING/FYVE/PHD"/>
</dbReference>
<proteinExistence type="inferred from homology"/>
<evidence type="ECO:0000313" key="10">
    <source>
        <dbReference type="EnsemblPlants" id="AET7Gv20043000.1"/>
    </source>
</evidence>
<evidence type="ECO:0000256" key="4">
    <source>
        <dbReference type="ARBA" id="ARBA00022771"/>
    </source>
</evidence>